<feature type="region of interest" description="Disordered" evidence="1">
    <location>
        <begin position="1"/>
        <end position="43"/>
    </location>
</feature>
<dbReference type="Proteomes" id="UP001303473">
    <property type="component" value="Unassembled WGS sequence"/>
</dbReference>
<accession>A0AAN6N0B0</accession>
<evidence type="ECO:0000313" key="3">
    <source>
        <dbReference type="Proteomes" id="UP001303473"/>
    </source>
</evidence>
<feature type="region of interest" description="Disordered" evidence="1">
    <location>
        <begin position="166"/>
        <end position="190"/>
    </location>
</feature>
<evidence type="ECO:0000313" key="2">
    <source>
        <dbReference type="EMBL" id="KAK3936796.1"/>
    </source>
</evidence>
<comment type="caution">
    <text evidence="2">The sequence shown here is derived from an EMBL/GenBank/DDBJ whole genome shotgun (WGS) entry which is preliminary data.</text>
</comment>
<name>A0AAN6N0B0_9PEZI</name>
<dbReference type="AlphaFoldDB" id="A0AAN6N0B0"/>
<evidence type="ECO:0000256" key="1">
    <source>
        <dbReference type="SAM" id="MobiDB-lite"/>
    </source>
</evidence>
<proteinExistence type="predicted"/>
<gene>
    <name evidence="2" type="ORF">QBC46DRAFT_411766</name>
</gene>
<sequence>MDEKQPEHPMAERMEGPDGLPPPLCIGSQISSPPGPVDKRRDPTAWGRQALDWAVRAGFFFAPRREILIKAHDSGEAIGQVLKFTGQRNPKVLLHLYLDNMCTIDGAAVFLSMNPRRDLTADFRSATMKRSAQLPQTLPSEAKAELEKQEDYVDLTEELERLGLQSRSVMKRQTADQLKAERRRLYEKRR</sequence>
<feature type="compositionally biased region" description="Basic and acidic residues" evidence="1">
    <location>
        <begin position="1"/>
        <end position="16"/>
    </location>
</feature>
<dbReference type="EMBL" id="MU853872">
    <property type="protein sequence ID" value="KAK3936796.1"/>
    <property type="molecule type" value="Genomic_DNA"/>
</dbReference>
<reference evidence="3" key="1">
    <citation type="journal article" date="2023" name="Mol. Phylogenet. Evol.">
        <title>Genome-scale phylogeny and comparative genomics of the fungal order Sordariales.</title>
        <authorList>
            <person name="Hensen N."/>
            <person name="Bonometti L."/>
            <person name="Westerberg I."/>
            <person name="Brannstrom I.O."/>
            <person name="Guillou S."/>
            <person name="Cros-Aarteil S."/>
            <person name="Calhoun S."/>
            <person name="Haridas S."/>
            <person name="Kuo A."/>
            <person name="Mondo S."/>
            <person name="Pangilinan J."/>
            <person name="Riley R."/>
            <person name="LaButti K."/>
            <person name="Andreopoulos B."/>
            <person name="Lipzen A."/>
            <person name="Chen C."/>
            <person name="Yan M."/>
            <person name="Daum C."/>
            <person name="Ng V."/>
            <person name="Clum A."/>
            <person name="Steindorff A."/>
            <person name="Ohm R.A."/>
            <person name="Martin F."/>
            <person name="Silar P."/>
            <person name="Natvig D.O."/>
            <person name="Lalanne C."/>
            <person name="Gautier V."/>
            <person name="Ament-Velasquez S.L."/>
            <person name="Kruys A."/>
            <person name="Hutchinson M.I."/>
            <person name="Powell A.J."/>
            <person name="Barry K."/>
            <person name="Miller A.N."/>
            <person name="Grigoriev I.V."/>
            <person name="Debuchy R."/>
            <person name="Gladieux P."/>
            <person name="Hiltunen Thoren M."/>
            <person name="Johannesson H."/>
        </authorList>
    </citation>
    <scope>NUCLEOTIDE SEQUENCE [LARGE SCALE GENOMIC DNA]</scope>
    <source>
        <strain evidence="3">CBS 340.73</strain>
    </source>
</reference>
<keyword evidence="3" id="KW-1185">Reference proteome</keyword>
<protein>
    <submittedName>
        <fullName evidence="2">Uncharacterized protein</fullName>
    </submittedName>
</protein>
<organism evidence="2 3">
    <name type="scientific">Diplogelasinospora grovesii</name>
    <dbReference type="NCBI Taxonomy" id="303347"/>
    <lineage>
        <taxon>Eukaryota</taxon>
        <taxon>Fungi</taxon>
        <taxon>Dikarya</taxon>
        <taxon>Ascomycota</taxon>
        <taxon>Pezizomycotina</taxon>
        <taxon>Sordariomycetes</taxon>
        <taxon>Sordariomycetidae</taxon>
        <taxon>Sordariales</taxon>
        <taxon>Diplogelasinosporaceae</taxon>
        <taxon>Diplogelasinospora</taxon>
    </lineage>
</organism>